<evidence type="ECO:0000256" key="9">
    <source>
        <dbReference type="ARBA" id="ARBA00023235"/>
    </source>
</evidence>
<evidence type="ECO:0000256" key="1">
    <source>
        <dbReference type="ARBA" id="ARBA00008428"/>
    </source>
</evidence>
<keyword evidence="7 12" id="KW-0067">ATP-binding</keyword>
<dbReference type="EC" id="5.6.2.3" evidence="11 12"/>
<dbReference type="GO" id="GO:0016887">
    <property type="term" value="F:ATP hydrolysis activity"/>
    <property type="evidence" value="ECO:0007669"/>
    <property type="project" value="RHEA"/>
</dbReference>
<dbReference type="InterPro" id="IPR016136">
    <property type="entry name" value="DNA_helicase_N/primase_C"/>
</dbReference>
<comment type="similarity">
    <text evidence="1 12">Belongs to the helicase family. DnaB subfamily.</text>
</comment>
<keyword evidence="2 12" id="KW-0639">Primosome</keyword>
<feature type="domain" description="SF4 helicase" evidence="13">
    <location>
        <begin position="187"/>
        <end position="452"/>
    </location>
</feature>
<dbReference type="AlphaFoldDB" id="A0A1G2PJN0"/>
<evidence type="ECO:0000256" key="12">
    <source>
        <dbReference type="RuleBase" id="RU362085"/>
    </source>
</evidence>
<evidence type="ECO:0000256" key="7">
    <source>
        <dbReference type="ARBA" id="ARBA00022840"/>
    </source>
</evidence>
<organism evidence="14 15">
    <name type="scientific">Terrybacteria sp. (strain RIFCSPHIGHO2_01_FULL_58_15)</name>
    <dbReference type="NCBI Taxonomy" id="1802363"/>
    <lineage>
        <taxon>Bacteria</taxon>
        <taxon>Candidatus Terryibacteriota</taxon>
    </lineage>
</organism>
<dbReference type="InterPro" id="IPR027417">
    <property type="entry name" value="P-loop_NTPase"/>
</dbReference>
<comment type="function">
    <text evidence="12">The main replicative DNA helicase, it participates in initiation and elongation during chromosome replication. Travels ahead of the DNA replisome, separating dsDNA into templates for DNA synthesis. A processive ATP-dependent 5'-3' DNA helicase it has DNA-dependent ATPase activity.</text>
</comment>
<keyword evidence="5 12" id="KW-0378">Hydrolase</keyword>
<dbReference type="FunFam" id="1.10.860.10:FF:000001">
    <property type="entry name" value="Replicative DNA helicase"/>
    <property type="match status" value="1"/>
</dbReference>
<dbReference type="Gene3D" id="3.40.50.300">
    <property type="entry name" value="P-loop containing nucleotide triphosphate hydrolases"/>
    <property type="match status" value="1"/>
</dbReference>
<dbReference type="PANTHER" id="PTHR30153">
    <property type="entry name" value="REPLICATIVE DNA HELICASE DNAB"/>
    <property type="match status" value="1"/>
</dbReference>
<dbReference type="PANTHER" id="PTHR30153:SF2">
    <property type="entry name" value="REPLICATIVE DNA HELICASE"/>
    <property type="match status" value="1"/>
</dbReference>
<dbReference type="EMBL" id="MHST01000020">
    <property type="protein sequence ID" value="OHA48473.1"/>
    <property type="molecule type" value="Genomic_DNA"/>
</dbReference>
<reference evidence="14 15" key="1">
    <citation type="journal article" date="2016" name="Nat. Commun.">
        <title>Thousands of microbial genomes shed light on interconnected biogeochemical processes in an aquifer system.</title>
        <authorList>
            <person name="Anantharaman K."/>
            <person name="Brown C.T."/>
            <person name="Hug L.A."/>
            <person name="Sharon I."/>
            <person name="Castelle C.J."/>
            <person name="Probst A.J."/>
            <person name="Thomas B.C."/>
            <person name="Singh A."/>
            <person name="Wilkins M.J."/>
            <person name="Karaoz U."/>
            <person name="Brodie E.L."/>
            <person name="Williams K.H."/>
            <person name="Hubbard S.S."/>
            <person name="Banfield J.F."/>
        </authorList>
    </citation>
    <scope>NUCLEOTIDE SEQUENCE [LARGE SCALE GENOMIC DNA]</scope>
    <source>
        <strain evidence="15">RIFCSPHIGHO2_01_FULL_58_15</strain>
    </source>
</reference>
<keyword evidence="9" id="KW-0413">Isomerase</keyword>
<evidence type="ECO:0000259" key="13">
    <source>
        <dbReference type="PROSITE" id="PS51199"/>
    </source>
</evidence>
<evidence type="ECO:0000256" key="6">
    <source>
        <dbReference type="ARBA" id="ARBA00022806"/>
    </source>
</evidence>
<evidence type="ECO:0000256" key="4">
    <source>
        <dbReference type="ARBA" id="ARBA00022741"/>
    </source>
</evidence>
<dbReference type="GO" id="GO:0005524">
    <property type="term" value="F:ATP binding"/>
    <property type="evidence" value="ECO:0007669"/>
    <property type="project" value="UniProtKB-UniRule"/>
</dbReference>
<dbReference type="GO" id="GO:0003677">
    <property type="term" value="F:DNA binding"/>
    <property type="evidence" value="ECO:0007669"/>
    <property type="project" value="UniProtKB-UniRule"/>
</dbReference>
<evidence type="ECO:0000256" key="11">
    <source>
        <dbReference type="NCBIfam" id="TIGR00665"/>
    </source>
</evidence>
<dbReference type="Pfam" id="PF00772">
    <property type="entry name" value="DnaB"/>
    <property type="match status" value="1"/>
</dbReference>
<dbReference type="InterPro" id="IPR007692">
    <property type="entry name" value="DNA_helicase_DnaB"/>
</dbReference>
<keyword evidence="4 12" id="KW-0547">Nucleotide-binding</keyword>
<evidence type="ECO:0000256" key="5">
    <source>
        <dbReference type="ARBA" id="ARBA00022801"/>
    </source>
</evidence>
<accession>A0A1G2PJN0</accession>
<sequence length="460" mass="51326">MAPDRDFSLTVPVGRIPPQAVEAEQSLLGCLLLDGNAVVRVGDFLRPGDFYKKEHRAIYQAMLNLFSRREEIDILSVSRALQDAAALEEIGGNTYLTSLVNRVPTPTHALQYSKIVKRKKVLRDLIDASHAIAELGWSEHDDVDRVLDQAEQRIFAISQQSLSQDFLPVRAALEEAYERIEHLAKNEGGAIRGIPTGFSDLDNKLSGLQASDFVVLAARPSLGKTALALDIARHVGVRHGKPVGIFSLEMSKEQVVDRLLSAESLVDLWKLRNGRLTGDDFDRLRDAFDRLAKAPIFIDDSPSPTPLQMRTLARRLQAEHGLGLIVVDYLQLIDNQGSSDSLVQQVTEISRALKAMARELRVPVLACSQLSRAVESRPDQIPKLSDLRESGSIEQDADVVLFIWREDRVKRDSAQKGVAEIHIAKHRNGPIGRVTMRFDEDHVTFWGLDKHHDSVQSEKE</sequence>
<dbReference type="SUPFAM" id="SSF52540">
    <property type="entry name" value="P-loop containing nucleoside triphosphate hydrolases"/>
    <property type="match status" value="1"/>
</dbReference>
<dbReference type="Gene3D" id="1.10.860.10">
    <property type="entry name" value="DNAb Helicase, Chain A"/>
    <property type="match status" value="1"/>
</dbReference>
<dbReference type="GO" id="GO:0043139">
    <property type="term" value="F:5'-3' DNA helicase activity"/>
    <property type="evidence" value="ECO:0007669"/>
    <property type="project" value="UniProtKB-EC"/>
</dbReference>
<keyword evidence="6 12" id="KW-0347">Helicase</keyword>
<gene>
    <name evidence="14" type="ORF">A2682_03910</name>
</gene>
<protein>
    <recommendedName>
        <fullName evidence="11 12">Replicative DNA helicase</fullName>
        <ecNumber evidence="11 12">5.6.2.3</ecNumber>
    </recommendedName>
</protein>
<dbReference type="NCBIfam" id="TIGR00665">
    <property type="entry name" value="DnaB"/>
    <property type="match status" value="1"/>
</dbReference>
<keyword evidence="3 12" id="KW-0235">DNA replication</keyword>
<dbReference type="CDD" id="cd00984">
    <property type="entry name" value="DnaB_C"/>
    <property type="match status" value="1"/>
</dbReference>
<evidence type="ECO:0000256" key="3">
    <source>
        <dbReference type="ARBA" id="ARBA00022705"/>
    </source>
</evidence>
<evidence type="ECO:0000313" key="14">
    <source>
        <dbReference type="EMBL" id="OHA48473.1"/>
    </source>
</evidence>
<name>A0A1G2PJN0_TERXR</name>
<dbReference type="InterPro" id="IPR036185">
    <property type="entry name" value="DNA_heli_DnaB-like_N_sf"/>
</dbReference>
<evidence type="ECO:0000313" key="15">
    <source>
        <dbReference type="Proteomes" id="UP000178690"/>
    </source>
</evidence>
<evidence type="ECO:0000256" key="10">
    <source>
        <dbReference type="ARBA" id="ARBA00048954"/>
    </source>
</evidence>
<dbReference type="GO" id="GO:0005829">
    <property type="term" value="C:cytosol"/>
    <property type="evidence" value="ECO:0007669"/>
    <property type="project" value="TreeGrafter"/>
</dbReference>
<evidence type="ECO:0000256" key="8">
    <source>
        <dbReference type="ARBA" id="ARBA00023125"/>
    </source>
</evidence>
<dbReference type="InterPro" id="IPR007694">
    <property type="entry name" value="DNA_helicase_DnaB-like_C"/>
</dbReference>
<dbReference type="PROSITE" id="PS51199">
    <property type="entry name" value="SF4_HELICASE"/>
    <property type="match status" value="1"/>
</dbReference>
<dbReference type="Proteomes" id="UP000178690">
    <property type="component" value="Unassembled WGS sequence"/>
</dbReference>
<comment type="caution">
    <text evidence="14">The sequence shown here is derived from an EMBL/GenBank/DDBJ whole genome shotgun (WGS) entry which is preliminary data.</text>
</comment>
<dbReference type="STRING" id="1802363.A2682_03910"/>
<dbReference type="GO" id="GO:0006269">
    <property type="term" value="P:DNA replication, synthesis of primer"/>
    <property type="evidence" value="ECO:0007669"/>
    <property type="project" value="UniProtKB-UniRule"/>
</dbReference>
<dbReference type="InterPro" id="IPR007693">
    <property type="entry name" value="DNA_helicase_DnaB-like_N"/>
</dbReference>
<dbReference type="Pfam" id="PF03796">
    <property type="entry name" value="DnaB_C"/>
    <property type="match status" value="1"/>
</dbReference>
<dbReference type="GO" id="GO:1990077">
    <property type="term" value="C:primosome complex"/>
    <property type="evidence" value="ECO:0007669"/>
    <property type="project" value="UniProtKB-UniRule"/>
</dbReference>
<proteinExistence type="inferred from homology"/>
<dbReference type="SUPFAM" id="SSF48024">
    <property type="entry name" value="N-terminal domain of DnaB helicase"/>
    <property type="match status" value="1"/>
</dbReference>
<evidence type="ECO:0000256" key="2">
    <source>
        <dbReference type="ARBA" id="ARBA00022515"/>
    </source>
</evidence>
<comment type="catalytic activity">
    <reaction evidence="10 12">
        <text>ATP + H2O = ADP + phosphate + H(+)</text>
        <dbReference type="Rhea" id="RHEA:13065"/>
        <dbReference type="ChEBI" id="CHEBI:15377"/>
        <dbReference type="ChEBI" id="CHEBI:15378"/>
        <dbReference type="ChEBI" id="CHEBI:30616"/>
        <dbReference type="ChEBI" id="CHEBI:43474"/>
        <dbReference type="ChEBI" id="CHEBI:456216"/>
        <dbReference type="EC" id="5.6.2.3"/>
    </reaction>
</comment>
<keyword evidence="8 12" id="KW-0238">DNA-binding</keyword>